<keyword evidence="3" id="KW-0472">Membrane</keyword>
<dbReference type="GO" id="GO:0016757">
    <property type="term" value="F:glycosyltransferase activity"/>
    <property type="evidence" value="ECO:0007669"/>
    <property type="project" value="UniProtKB-KW"/>
</dbReference>
<dbReference type="Pfam" id="PF00535">
    <property type="entry name" value="Glycos_transf_2"/>
    <property type="match status" value="1"/>
</dbReference>
<dbReference type="EMBL" id="AYZE01000014">
    <property type="protein sequence ID" value="KRM91078.1"/>
    <property type="molecule type" value="Genomic_DNA"/>
</dbReference>
<dbReference type="STRING" id="1423729.FC80_GL001074"/>
<dbReference type="OrthoDB" id="396512at2"/>
<dbReference type="SUPFAM" id="SSF53448">
    <property type="entry name" value="Nucleotide-diphospho-sugar transferases"/>
    <property type="match status" value="1"/>
</dbReference>
<keyword evidence="3" id="KW-0812">Transmembrane</keyword>
<evidence type="ECO:0000256" key="2">
    <source>
        <dbReference type="ARBA" id="ARBA00022679"/>
    </source>
</evidence>
<organism evidence="5 6">
    <name type="scientific">Liquorilactobacillus cacaonum DSM 21116</name>
    <dbReference type="NCBI Taxonomy" id="1423729"/>
    <lineage>
        <taxon>Bacteria</taxon>
        <taxon>Bacillati</taxon>
        <taxon>Bacillota</taxon>
        <taxon>Bacilli</taxon>
        <taxon>Lactobacillales</taxon>
        <taxon>Lactobacillaceae</taxon>
        <taxon>Liquorilactobacillus</taxon>
    </lineage>
</organism>
<dbReference type="PANTHER" id="PTHR22916">
    <property type="entry name" value="GLYCOSYLTRANSFERASE"/>
    <property type="match status" value="1"/>
</dbReference>
<name>A0A0R2CSI8_9LACO</name>
<accession>A0A0R2CSI8</accession>
<keyword evidence="6" id="KW-1185">Reference proteome</keyword>
<keyword evidence="1" id="KW-0328">Glycosyltransferase</keyword>
<dbReference type="Gene3D" id="3.90.550.10">
    <property type="entry name" value="Spore Coat Polysaccharide Biosynthesis Protein SpsA, Chain A"/>
    <property type="match status" value="1"/>
</dbReference>
<dbReference type="InterPro" id="IPR029044">
    <property type="entry name" value="Nucleotide-diphossugar_trans"/>
</dbReference>
<protein>
    <recommendedName>
        <fullName evidence="4">Glycosyltransferase 2-like domain-containing protein</fullName>
    </recommendedName>
</protein>
<dbReference type="Proteomes" id="UP000051131">
    <property type="component" value="Unassembled WGS sequence"/>
</dbReference>
<dbReference type="PATRIC" id="fig|1423729.3.peg.1088"/>
<reference evidence="5 6" key="1">
    <citation type="journal article" date="2015" name="Genome Announc.">
        <title>Expanding the biotechnology potential of lactobacilli through comparative genomics of 213 strains and associated genera.</title>
        <authorList>
            <person name="Sun Z."/>
            <person name="Harris H.M."/>
            <person name="McCann A."/>
            <person name="Guo C."/>
            <person name="Argimon S."/>
            <person name="Zhang W."/>
            <person name="Yang X."/>
            <person name="Jeffery I.B."/>
            <person name="Cooney J.C."/>
            <person name="Kagawa T.F."/>
            <person name="Liu W."/>
            <person name="Song Y."/>
            <person name="Salvetti E."/>
            <person name="Wrobel A."/>
            <person name="Rasinkangas P."/>
            <person name="Parkhill J."/>
            <person name="Rea M.C."/>
            <person name="O'Sullivan O."/>
            <person name="Ritari J."/>
            <person name="Douillard F.P."/>
            <person name="Paul Ross R."/>
            <person name="Yang R."/>
            <person name="Briner A.E."/>
            <person name="Felis G.E."/>
            <person name="de Vos W.M."/>
            <person name="Barrangou R."/>
            <person name="Klaenhammer T.R."/>
            <person name="Caufield P.W."/>
            <person name="Cui Y."/>
            <person name="Zhang H."/>
            <person name="O'Toole P.W."/>
        </authorList>
    </citation>
    <scope>NUCLEOTIDE SEQUENCE [LARGE SCALE GENOMIC DNA]</scope>
    <source>
        <strain evidence="5 6">DSM 21116</strain>
    </source>
</reference>
<feature type="transmembrane region" description="Helical" evidence="3">
    <location>
        <begin position="304"/>
        <end position="320"/>
    </location>
</feature>
<dbReference type="InterPro" id="IPR001173">
    <property type="entry name" value="Glyco_trans_2-like"/>
</dbReference>
<proteinExistence type="predicted"/>
<evidence type="ECO:0000256" key="3">
    <source>
        <dbReference type="SAM" id="Phobius"/>
    </source>
</evidence>
<keyword evidence="2" id="KW-0808">Transferase</keyword>
<dbReference type="AlphaFoldDB" id="A0A0R2CSI8"/>
<evidence type="ECO:0000259" key="4">
    <source>
        <dbReference type="Pfam" id="PF00535"/>
    </source>
</evidence>
<comment type="caution">
    <text evidence="5">The sequence shown here is derived from an EMBL/GenBank/DDBJ whole genome shotgun (WGS) entry which is preliminary data.</text>
</comment>
<evidence type="ECO:0000313" key="6">
    <source>
        <dbReference type="Proteomes" id="UP000051131"/>
    </source>
</evidence>
<keyword evidence="3" id="KW-1133">Transmembrane helix</keyword>
<evidence type="ECO:0000313" key="5">
    <source>
        <dbReference type="EMBL" id="KRM91078.1"/>
    </source>
</evidence>
<gene>
    <name evidence="5" type="ORF">FC80_GL001074</name>
</gene>
<dbReference type="RefSeq" id="WP_057829282.1">
    <property type="nucleotide sequence ID" value="NZ_AYZE01000014.1"/>
</dbReference>
<feature type="domain" description="Glycosyltransferase 2-like" evidence="4">
    <location>
        <begin position="8"/>
        <end position="138"/>
    </location>
</feature>
<sequence length="336" mass="38261">MSTSPLISVIVPVYNVAPYLHRCIDSLINQTYQNIELIFIDDGSTDDSAKILADYKQRDSRITVFHQENGGLSNARNAGIVCSKGAFITFVDSDDYVSSDYISYLLGLLKKNNFKSKLAICSLMNVFTKTNTEKDNGNGQEIVLTGKECIEKMCYQDLVDTCAYAKLGARELYDTVKFPDGMIFEDIATTYQLFDLCDTVCCGFLAKYFYVIRDGSIVTSGFNNKKLELLPMTDKMAAYVNSKYPDLSEATLRRQVYARFSTLNQILADSQAHVPQEKKEIMGFLKSHKKDILKNPKTPRRDRIAFFFLGFGVFVYKYAWKFYEILKSNQILLKEK</sequence>
<dbReference type="PANTHER" id="PTHR22916:SF51">
    <property type="entry name" value="GLYCOSYLTRANSFERASE EPSH-RELATED"/>
    <property type="match status" value="1"/>
</dbReference>
<dbReference type="CDD" id="cd00761">
    <property type="entry name" value="Glyco_tranf_GTA_type"/>
    <property type="match status" value="1"/>
</dbReference>
<evidence type="ECO:0000256" key="1">
    <source>
        <dbReference type="ARBA" id="ARBA00022676"/>
    </source>
</evidence>